<dbReference type="AlphaFoldDB" id="A0A8S8ZGT8"/>
<comment type="caution">
    <text evidence="3">The sequence shown here is derived from an EMBL/GenBank/DDBJ whole genome shotgun (WGS) entry which is preliminary data.</text>
</comment>
<name>A0A8S8ZGT8_SORMA</name>
<feature type="transmembrane region" description="Helical" evidence="2">
    <location>
        <begin position="43"/>
        <end position="65"/>
    </location>
</feature>
<evidence type="ECO:0000256" key="1">
    <source>
        <dbReference type="SAM" id="MobiDB-lite"/>
    </source>
</evidence>
<evidence type="ECO:0000313" key="3">
    <source>
        <dbReference type="EMBL" id="KAA8624159.1"/>
    </source>
</evidence>
<dbReference type="EMBL" id="NMPR01000252">
    <property type="protein sequence ID" value="KAA8624159.1"/>
    <property type="molecule type" value="Genomic_DNA"/>
</dbReference>
<evidence type="ECO:0000313" key="4">
    <source>
        <dbReference type="Proteomes" id="UP000433876"/>
    </source>
</evidence>
<evidence type="ECO:0000256" key="2">
    <source>
        <dbReference type="SAM" id="Phobius"/>
    </source>
</evidence>
<dbReference type="VEuPathDB" id="FungiDB:SMAC_06029"/>
<keyword evidence="2" id="KW-0472">Membrane</keyword>
<keyword evidence="2" id="KW-1133">Transmembrane helix</keyword>
<organism evidence="3 4">
    <name type="scientific">Sordaria macrospora</name>
    <dbReference type="NCBI Taxonomy" id="5147"/>
    <lineage>
        <taxon>Eukaryota</taxon>
        <taxon>Fungi</taxon>
        <taxon>Dikarya</taxon>
        <taxon>Ascomycota</taxon>
        <taxon>Pezizomycotina</taxon>
        <taxon>Sordariomycetes</taxon>
        <taxon>Sordariomycetidae</taxon>
        <taxon>Sordariales</taxon>
        <taxon>Sordariaceae</taxon>
        <taxon>Sordaria</taxon>
    </lineage>
</organism>
<accession>A0A8S8ZGT8</accession>
<dbReference type="Proteomes" id="UP000433876">
    <property type="component" value="Unassembled WGS sequence"/>
</dbReference>
<proteinExistence type="predicted"/>
<feature type="compositionally biased region" description="Polar residues" evidence="1">
    <location>
        <begin position="98"/>
        <end position="117"/>
    </location>
</feature>
<protein>
    <submittedName>
        <fullName evidence="3">Uncharacterized protein</fullName>
    </submittedName>
</protein>
<keyword evidence="2" id="KW-0812">Transmembrane</keyword>
<sequence>MSSATSFFPRAVPAATNIIAVMTFIVVTLSLKPCSAAQQLPFFTRALTASTYLIAMVAVIAMGLYTSFRHKESNIAAVNGSSRTGNSTSRNSNHKKYQQSSHTLSRQFSSGDCIQTDSSNNNNNSQSNHSLSTHISCGRESQSTTSCGSQNQNITITTCGREGLENITSRSIESLENTISCSLESLQNITNHGESQNTTSSGLKSQSITSCGSSQKVRFVERGWIVKKGGRSRMSGKQWRKIRRQEKRESEVFAVRVSQEQSA</sequence>
<reference evidence="3 4" key="1">
    <citation type="submission" date="2017-07" db="EMBL/GenBank/DDBJ databases">
        <title>Genome sequence of the Sordaria macrospora wild type strain R19027.</title>
        <authorList>
            <person name="Nowrousian M."/>
            <person name="Teichert I."/>
            <person name="Kueck U."/>
        </authorList>
    </citation>
    <scope>NUCLEOTIDE SEQUENCE [LARGE SCALE GENOMIC DNA]</scope>
    <source>
        <strain evidence="3 4">R19027</strain>
        <tissue evidence="3">Mycelium</tissue>
    </source>
</reference>
<feature type="transmembrane region" description="Helical" evidence="2">
    <location>
        <begin position="12"/>
        <end position="31"/>
    </location>
</feature>
<feature type="compositionally biased region" description="Low complexity" evidence="1">
    <location>
        <begin position="79"/>
        <end position="91"/>
    </location>
</feature>
<gene>
    <name evidence="3" type="ORF">SMACR_06029</name>
</gene>
<feature type="compositionally biased region" description="Low complexity" evidence="1">
    <location>
        <begin position="118"/>
        <end position="132"/>
    </location>
</feature>
<feature type="region of interest" description="Disordered" evidence="1">
    <location>
        <begin position="78"/>
        <end position="135"/>
    </location>
</feature>